<evidence type="ECO:0000313" key="2">
    <source>
        <dbReference type="Proteomes" id="UP001177260"/>
    </source>
</evidence>
<comment type="caution">
    <text evidence="1">The sequence shown here is derived from an EMBL/GenBank/DDBJ whole genome shotgun (WGS) entry which is preliminary data.</text>
</comment>
<dbReference type="Proteomes" id="UP001177260">
    <property type="component" value="Unassembled WGS sequence"/>
</dbReference>
<proteinExistence type="predicted"/>
<protein>
    <submittedName>
        <fullName evidence="1">Signal peptidase complex subunit</fullName>
    </submittedName>
</protein>
<accession>A0ACC3B1Y7</accession>
<evidence type="ECO:0000313" key="1">
    <source>
        <dbReference type="EMBL" id="KAK1144368.1"/>
    </source>
</evidence>
<name>A0ACC3B1Y7_9EURO</name>
<sequence length="256" mass="27647">MHSSLNRAQAVFGFFTSVALFVAGVAALSVLLYPADDAKAQVALKDVKVIKGRPNYYSSKKEEYAQMRFDLDADLSPLFNWNTKQLFVYVYASYSSSSNPSTTHLPNSESIIWDTIIPAPGSPYSFSALQARFFPSSSSPSTRTTNQKRTGSTKAKSSTKTKPPGHLRLRDQRSKYQIGDITGRMAERGNVTLNVGWNVQPWVGALWWSPRSGAVPRTEGDAGISKAFDLPALKKKTTAGAASGAGAGNGKKATSV</sequence>
<dbReference type="EMBL" id="JAOPJF010000031">
    <property type="protein sequence ID" value="KAK1144368.1"/>
    <property type="molecule type" value="Genomic_DNA"/>
</dbReference>
<reference evidence="1 2" key="1">
    <citation type="journal article" date="2023" name="ACS Omega">
        <title>Identification of the Neoaspergillic Acid Biosynthesis Gene Cluster by Establishing an In Vitro CRISPR-Ribonucleoprotein Genetic System in Aspergillus melleus.</title>
        <authorList>
            <person name="Yuan B."/>
            <person name="Grau M.F."/>
            <person name="Murata R.M."/>
            <person name="Torok T."/>
            <person name="Venkateswaran K."/>
            <person name="Stajich J.E."/>
            <person name="Wang C.C.C."/>
        </authorList>
    </citation>
    <scope>NUCLEOTIDE SEQUENCE [LARGE SCALE GENOMIC DNA]</scope>
    <source>
        <strain evidence="1 2">IMV 1140</strain>
    </source>
</reference>
<organism evidence="1 2">
    <name type="scientific">Aspergillus melleus</name>
    <dbReference type="NCBI Taxonomy" id="138277"/>
    <lineage>
        <taxon>Eukaryota</taxon>
        <taxon>Fungi</taxon>
        <taxon>Dikarya</taxon>
        <taxon>Ascomycota</taxon>
        <taxon>Pezizomycotina</taxon>
        <taxon>Eurotiomycetes</taxon>
        <taxon>Eurotiomycetidae</taxon>
        <taxon>Eurotiales</taxon>
        <taxon>Aspergillaceae</taxon>
        <taxon>Aspergillus</taxon>
        <taxon>Aspergillus subgen. Circumdati</taxon>
    </lineage>
</organism>
<gene>
    <name evidence="1" type="primary">SPC3</name>
    <name evidence="1" type="ORF">N8T08_005521</name>
</gene>
<keyword evidence="2" id="KW-1185">Reference proteome</keyword>